<evidence type="ECO:0000313" key="2">
    <source>
        <dbReference type="Proteomes" id="UP000464661"/>
    </source>
</evidence>
<protein>
    <submittedName>
        <fullName evidence="1">Uncharacterized protein</fullName>
    </submittedName>
</protein>
<gene>
    <name evidence="1" type="ORF">PPTS312_30430</name>
</gene>
<proteinExistence type="predicted"/>
<dbReference type="EMBL" id="AP022324">
    <property type="protein sequence ID" value="BBU45128.1"/>
    <property type="molecule type" value="Genomic_DNA"/>
</dbReference>
<evidence type="ECO:0000313" key="1">
    <source>
        <dbReference type="EMBL" id="BBU45128.1"/>
    </source>
</evidence>
<name>A0A7U6M362_PSEPU</name>
<organism evidence="1 2">
    <name type="scientific">Pseudomonas putida</name>
    <name type="common">Arthrobacter siderocapsulatus</name>
    <dbReference type="NCBI Taxonomy" id="303"/>
    <lineage>
        <taxon>Bacteria</taxon>
        <taxon>Pseudomonadati</taxon>
        <taxon>Pseudomonadota</taxon>
        <taxon>Gammaproteobacteria</taxon>
        <taxon>Pseudomonadales</taxon>
        <taxon>Pseudomonadaceae</taxon>
        <taxon>Pseudomonas</taxon>
    </lineage>
</organism>
<dbReference type="Proteomes" id="UP000464661">
    <property type="component" value="Chromosome"/>
</dbReference>
<reference evidence="1 2" key="1">
    <citation type="submission" date="2020-01" db="EMBL/GenBank/DDBJ databases">
        <title>Complete Genome Sequence of Pseudomonas putida Strain TS312, Harboring the HdtS type N-acyl-homoserine Lactone Synthase, Isolated from a Paper Mill.</title>
        <authorList>
            <person name="Hosoe A."/>
            <person name="Suenaga T."/>
            <person name="Sugi T."/>
            <person name="Izumi T."/>
            <person name="Nagai N."/>
            <person name="Terada A."/>
        </authorList>
    </citation>
    <scope>NUCLEOTIDE SEQUENCE [LARGE SCALE GENOMIC DNA]</scope>
    <source>
        <strain evidence="1 2">TS312</strain>
    </source>
</reference>
<accession>A0A7U6M362</accession>
<dbReference type="AlphaFoldDB" id="A0A7U6M362"/>
<sequence>MPWRLDCRQGLVIDPDFIALDPGFVATQVGQRRGLADHPVVNRKGGFMPRADQQASANHTLVERSPCVGAIALVGPNLVALADEDKFFATGLNAQRTVFVELAKAGHGVLGHGVSPKGPLEPFDAWVGEGMR</sequence>